<keyword evidence="1" id="KW-0175">Coiled coil</keyword>
<protein>
    <recommendedName>
        <fullName evidence="4">Phage tail tape measure protein</fullName>
    </recommendedName>
</protein>
<comment type="caution">
    <text evidence="2">The sequence shown here is derived from an EMBL/GenBank/DDBJ whole genome shotgun (WGS) entry which is preliminary data.</text>
</comment>
<proteinExistence type="predicted"/>
<evidence type="ECO:0000256" key="1">
    <source>
        <dbReference type="SAM" id="Coils"/>
    </source>
</evidence>
<sequence length="109" mass="12466">MKTLDIRVAFSAVDRLTRPAENARRLMGQFGDSIQRTQGAIKNLERQARSFERARDAVSKADAGIVKARRQLNALNQLQRTGTVLSEKQQKLMQQLSTRLERLNESRTR</sequence>
<organism evidence="2 3">
    <name type="scientific">Escherichia coli</name>
    <dbReference type="NCBI Taxonomy" id="562"/>
    <lineage>
        <taxon>Bacteria</taxon>
        <taxon>Pseudomonadati</taxon>
        <taxon>Pseudomonadota</taxon>
        <taxon>Gammaproteobacteria</taxon>
        <taxon>Enterobacterales</taxon>
        <taxon>Enterobacteriaceae</taxon>
        <taxon>Escherichia</taxon>
    </lineage>
</organism>
<feature type="non-terminal residue" evidence="2">
    <location>
        <position position="109"/>
    </location>
</feature>
<evidence type="ECO:0008006" key="4">
    <source>
        <dbReference type="Google" id="ProtNLM"/>
    </source>
</evidence>
<accession>A0A8S7ESC6</accession>
<name>A0A8S7ESC6_ECOLX</name>
<evidence type="ECO:0000313" key="3">
    <source>
        <dbReference type="Proteomes" id="UP000543252"/>
    </source>
</evidence>
<evidence type="ECO:0000313" key="2">
    <source>
        <dbReference type="EMBL" id="EFB3618945.1"/>
    </source>
</evidence>
<dbReference type="Proteomes" id="UP000543252">
    <property type="component" value="Unassembled WGS sequence"/>
</dbReference>
<gene>
    <name evidence="2" type="ORF">FPS11_29630</name>
</gene>
<feature type="coiled-coil region" evidence="1">
    <location>
        <begin position="34"/>
        <end position="61"/>
    </location>
</feature>
<dbReference type="AlphaFoldDB" id="A0A8S7ESC6"/>
<dbReference type="EMBL" id="AASFMQ010000141">
    <property type="protein sequence ID" value="EFB3618945.1"/>
    <property type="molecule type" value="Genomic_DNA"/>
</dbReference>
<reference evidence="2 3" key="1">
    <citation type="submission" date="2019-07" db="EMBL/GenBank/DDBJ databases">
        <authorList>
            <consortium name="GenomeTrakr network: Whole genome sequencing for foodborne pathogen traceback"/>
        </authorList>
    </citation>
    <scope>NUCLEOTIDE SEQUENCE [LARGE SCALE GENOMIC DNA]</scope>
    <source>
        <strain evidence="2 3">PSU-1859</strain>
    </source>
</reference>